<dbReference type="RefSeq" id="WP_344383460.1">
    <property type="nucleotide sequence ID" value="NZ_BAAATA010000013.1"/>
</dbReference>
<accession>A0ABN3LXJ5</accession>
<comment type="caution">
    <text evidence="1">The sequence shown here is derived from an EMBL/GenBank/DDBJ whole genome shotgun (WGS) entry which is preliminary data.</text>
</comment>
<dbReference type="Proteomes" id="UP001501358">
    <property type="component" value="Unassembled WGS sequence"/>
</dbReference>
<dbReference type="EMBL" id="BAAATA010000013">
    <property type="protein sequence ID" value="GAA2489691.1"/>
    <property type="molecule type" value="Genomic_DNA"/>
</dbReference>
<dbReference type="Gene3D" id="3.10.129.10">
    <property type="entry name" value="Hotdog Thioesterase"/>
    <property type="match status" value="1"/>
</dbReference>
<reference evidence="1 2" key="1">
    <citation type="journal article" date="2019" name="Int. J. Syst. Evol. Microbiol.">
        <title>The Global Catalogue of Microorganisms (GCM) 10K type strain sequencing project: providing services to taxonomists for standard genome sequencing and annotation.</title>
        <authorList>
            <consortium name="The Broad Institute Genomics Platform"/>
            <consortium name="The Broad Institute Genome Sequencing Center for Infectious Disease"/>
            <person name="Wu L."/>
            <person name="Ma J."/>
        </authorList>
    </citation>
    <scope>NUCLEOTIDE SEQUENCE [LARGE SCALE GENOMIC DNA]</scope>
    <source>
        <strain evidence="1 2">JCM 6307</strain>
    </source>
</reference>
<gene>
    <name evidence="1" type="ORF">GCM10010406_27330</name>
</gene>
<organism evidence="1 2">
    <name type="scientific">Streptomyces thermolineatus</name>
    <dbReference type="NCBI Taxonomy" id="44033"/>
    <lineage>
        <taxon>Bacteria</taxon>
        <taxon>Bacillati</taxon>
        <taxon>Actinomycetota</taxon>
        <taxon>Actinomycetes</taxon>
        <taxon>Kitasatosporales</taxon>
        <taxon>Streptomycetaceae</taxon>
        <taxon>Streptomyces</taxon>
    </lineage>
</organism>
<evidence type="ECO:0008006" key="3">
    <source>
        <dbReference type="Google" id="ProtNLM"/>
    </source>
</evidence>
<dbReference type="SUPFAM" id="SSF54637">
    <property type="entry name" value="Thioesterase/thiol ester dehydrase-isomerase"/>
    <property type="match status" value="1"/>
</dbReference>
<keyword evidence="2" id="KW-1185">Reference proteome</keyword>
<name>A0ABN3LXJ5_9ACTN</name>
<dbReference type="InterPro" id="IPR029069">
    <property type="entry name" value="HotDog_dom_sf"/>
</dbReference>
<protein>
    <recommendedName>
        <fullName evidence="3">Thioesterase</fullName>
    </recommendedName>
</protein>
<evidence type="ECO:0000313" key="1">
    <source>
        <dbReference type="EMBL" id="GAA2489691.1"/>
    </source>
</evidence>
<dbReference type="Pfam" id="PF13279">
    <property type="entry name" value="4HBT_2"/>
    <property type="match status" value="1"/>
</dbReference>
<proteinExistence type="predicted"/>
<evidence type="ECO:0000313" key="2">
    <source>
        <dbReference type="Proteomes" id="UP001501358"/>
    </source>
</evidence>
<sequence length="316" mass="34572">MTDLLDGTLAVPVGKPRYEGANIRTWIGFKHFMYLSEEGVLEYFRSKGVGPEKLYHAYGLGLEFVDHSVSLPATLGIDDAVTAVVEPGRPKPGHGVPFKVKLTVERDGETVTVCSGKVRVALVTLKEVPAAEPVPAFLEPYTVPEAAALADVAGEQAREADAADVAGVLAPADSNAFLWSWRIPYFYCRFSDRMQHSGYVRAMEEVVDRFLDARGISVRTMLVERGWIPVVSRARVHLLADALMEETLHTVLNVQEIIKDVMYTASFDCYVHRDGKLVRTATGSIMHGYAVSRGEKAGSLAEFDDTTRAALLGGRA</sequence>